<dbReference type="Proteomes" id="UP000599578">
    <property type="component" value="Unassembled WGS sequence"/>
</dbReference>
<dbReference type="InterPro" id="IPR002938">
    <property type="entry name" value="FAD-bd"/>
</dbReference>
<dbReference type="Pfam" id="PF01494">
    <property type="entry name" value="FAD_binding_3"/>
    <property type="match status" value="1"/>
</dbReference>
<comment type="caution">
    <text evidence="5">The sequence shown here is derived from an EMBL/GenBank/DDBJ whole genome shotgun (WGS) entry which is preliminary data.</text>
</comment>
<keyword evidence="6" id="KW-1185">Reference proteome</keyword>
<sequence length="558" mass="62751">MIKTYEFPEYPYIRSADQDAGTAVRRPVVIGGAGPIGMAMAIDLALHKVPVVVLDDNNTVSFGSRAVCYAKRLIEIMDRLGVGERMMQKGVTWNVGKVFFEESEVYSFNMLPEEHHRRPGFINLQQYYIEQYLVDRIQTLDEVDLRWKNKITALSQAEDCVRLTVETPDGPYELEAEYLVACDGANSDIRAMCGLTSSGQVFQDRFLIADVIMDPKCFPPERWFWFNPPFHDGQSTLLHRQPDNVWRIDFDLGWDADPEEEKKPENIIPRVKAFLGEDVEFELEWASVYTFCCRRMDDFRQGRVLFAGDSAHQVSPFGARGANSGVQDTDNLAWKLALVLDGKAPVSLLDSYTEERLYAADENIKNSTRSTDFITPKNEASHQFRDAVLNLSRNYGFARSLVNSGRLSVPSTYVDSSLNTPDTEAFAGRMMPGAPSTDGPVLRNGQEDYLLSSLGNEFRTLLFVDPQNLPTDADLAQLQALAQAELPVYSYLVSPQPLDIALPQGVELLVDSLGVVAERFDGQPGTCYLMRPDQHVCGRMRRFDADRVIAIQRKAIGH</sequence>
<dbReference type="GO" id="GO:0016709">
    <property type="term" value="F:oxidoreductase activity, acting on paired donors, with incorporation or reduction of molecular oxygen, NAD(P)H as one donor, and incorporation of one atom of oxygen"/>
    <property type="evidence" value="ECO:0007669"/>
    <property type="project" value="UniProtKB-ARBA"/>
</dbReference>
<name>A0A917ZCG8_9GAMM</name>
<dbReference type="Gene3D" id="3.40.30.120">
    <property type="match status" value="1"/>
</dbReference>
<proteinExistence type="predicted"/>
<dbReference type="Gene3D" id="3.30.70.2450">
    <property type="match status" value="1"/>
</dbReference>
<evidence type="ECO:0000256" key="2">
    <source>
        <dbReference type="ARBA" id="ARBA00022630"/>
    </source>
</evidence>
<dbReference type="AlphaFoldDB" id="A0A917ZCG8"/>
<accession>A0A917ZCG8</accession>
<gene>
    <name evidence="5" type="ORF">GCM10011348_12650</name>
</gene>
<keyword evidence="2" id="KW-0285">Flavoprotein</keyword>
<dbReference type="SUPFAM" id="SSF51905">
    <property type="entry name" value="FAD/NAD(P)-binding domain"/>
    <property type="match status" value="1"/>
</dbReference>
<evidence type="ECO:0000313" key="5">
    <source>
        <dbReference type="EMBL" id="GGO79129.1"/>
    </source>
</evidence>
<comment type="cofactor">
    <cofactor evidence="1">
        <name>FAD</name>
        <dbReference type="ChEBI" id="CHEBI:57692"/>
    </cofactor>
</comment>
<protein>
    <submittedName>
        <fullName evidence="5">Oxidoreductase</fullName>
    </submittedName>
</protein>
<dbReference type="RefSeq" id="WP_188859586.1">
    <property type="nucleotide sequence ID" value="NZ_BMLT01000003.1"/>
</dbReference>
<dbReference type="Gene3D" id="3.50.50.60">
    <property type="entry name" value="FAD/NAD(P)-binding domain"/>
    <property type="match status" value="1"/>
</dbReference>
<dbReference type="PANTHER" id="PTHR43004:SF19">
    <property type="entry name" value="BINDING MONOOXYGENASE, PUTATIVE (JCVI)-RELATED"/>
    <property type="match status" value="1"/>
</dbReference>
<organism evidence="5 6">
    <name type="scientific">Marinobacterium nitratireducens</name>
    <dbReference type="NCBI Taxonomy" id="518897"/>
    <lineage>
        <taxon>Bacteria</taxon>
        <taxon>Pseudomonadati</taxon>
        <taxon>Pseudomonadota</taxon>
        <taxon>Gammaproteobacteria</taxon>
        <taxon>Oceanospirillales</taxon>
        <taxon>Oceanospirillaceae</taxon>
        <taxon>Marinobacterium</taxon>
    </lineage>
</organism>
<dbReference type="PRINTS" id="PR00420">
    <property type="entry name" value="RNGMNOXGNASE"/>
</dbReference>
<dbReference type="PANTHER" id="PTHR43004">
    <property type="entry name" value="TRK SYSTEM POTASSIUM UPTAKE PROTEIN"/>
    <property type="match status" value="1"/>
</dbReference>
<dbReference type="GO" id="GO:0071949">
    <property type="term" value="F:FAD binding"/>
    <property type="evidence" value="ECO:0007669"/>
    <property type="project" value="InterPro"/>
</dbReference>
<keyword evidence="3" id="KW-0274">FAD</keyword>
<dbReference type="NCBIfam" id="NF006002">
    <property type="entry name" value="PRK08132.1"/>
    <property type="match status" value="1"/>
</dbReference>
<evidence type="ECO:0000256" key="1">
    <source>
        <dbReference type="ARBA" id="ARBA00001974"/>
    </source>
</evidence>
<dbReference type="InterPro" id="IPR036188">
    <property type="entry name" value="FAD/NAD-bd_sf"/>
</dbReference>
<evidence type="ECO:0000256" key="3">
    <source>
        <dbReference type="ARBA" id="ARBA00022827"/>
    </source>
</evidence>
<reference evidence="5 6" key="1">
    <citation type="journal article" date="2014" name="Int. J. Syst. Evol. Microbiol.">
        <title>Complete genome sequence of Corynebacterium casei LMG S-19264T (=DSM 44701T), isolated from a smear-ripened cheese.</title>
        <authorList>
            <consortium name="US DOE Joint Genome Institute (JGI-PGF)"/>
            <person name="Walter F."/>
            <person name="Albersmeier A."/>
            <person name="Kalinowski J."/>
            <person name="Ruckert C."/>
        </authorList>
    </citation>
    <scope>NUCLEOTIDE SEQUENCE [LARGE SCALE GENOMIC DNA]</scope>
    <source>
        <strain evidence="5 6">CGMCC 1.7286</strain>
    </source>
</reference>
<feature type="domain" description="FAD-binding" evidence="4">
    <location>
        <begin position="27"/>
        <end position="366"/>
    </location>
</feature>
<dbReference type="EMBL" id="BMLT01000003">
    <property type="protein sequence ID" value="GGO79129.1"/>
    <property type="molecule type" value="Genomic_DNA"/>
</dbReference>
<dbReference type="InterPro" id="IPR050641">
    <property type="entry name" value="RIFMO-like"/>
</dbReference>
<evidence type="ECO:0000313" key="6">
    <source>
        <dbReference type="Proteomes" id="UP000599578"/>
    </source>
</evidence>
<evidence type="ECO:0000259" key="4">
    <source>
        <dbReference type="Pfam" id="PF01494"/>
    </source>
</evidence>